<reference evidence="3" key="1">
    <citation type="submission" date="2019-06" db="EMBL/GenBank/DDBJ databases">
        <authorList>
            <person name="Zheng W."/>
        </authorList>
    </citation>
    <scope>NUCLEOTIDE SEQUENCE</scope>
    <source>
        <strain evidence="3">QDHG01</strain>
    </source>
</reference>
<dbReference type="Proteomes" id="UP000785679">
    <property type="component" value="Unassembled WGS sequence"/>
</dbReference>
<keyword evidence="2" id="KW-1133">Transmembrane helix</keyword>
<keyword evidence="2" id="KW-0812">Transmembrane</keyword>
<feature type="compositionally biased region" description="Polar residues" evidence="1">
    <location>
        <begin position="158"/>
        <end position="169"/>
    </location>
</feature>
<protein>
    <submittedName>
        <fullName evidence="3">Uncharacterized protein</fullName>
    </submittedName>
</protein>
<dbReference type="OrthoDB" id="10673563at2759"/>
<name>A0A8J8T1U8_HALGN</name>
<evidence type="ECO:0000256" key="1">
    <source>
        <dbReference type="SAM" id="MobiDB-lite"/>
    </source>
</evidence>
<keyword evidence="2" id="KW-0472">Membrane</keyword>
<dbReference type="EMBL" id="RRYP01009293">
    <property type="protein sequence ID" value="TNV79157.1"/>
    <property type="molecule type" value="Genomic_DNA"/>
</dbReference>
<feature type="region of interest" description="Disordered" evidence="1">
    <location>
        <begin position="108"/>
        <end position="189"/>
    </location>
</feature>
<feature type="transmembrane region" description="Helical" evidence="2">
    <location>
        <begin position="67"/>
        <end position="89"/>
    </location>
</feature>
<feature type="compositionally biased region" description="Acidic residues" evidence="1">
    <location>
        <begin position="134"/>
        <end position="154"/>
    </location>
</feature>
<feature type="region of interest" description="Disordered" evidence="1">
    <location>
        <begin position="210"/>
        <end position="245"/>
    </location>
</feature>
<proteinExistence type="predicted"/>
<comment type="caution">
    <text evidence="3">The sequence shown here is derived from an EMBL/GenBank/DDBJ whole genome shotgun (WGS) entry which is preliminary data.</text>
</comment>
<keyword evidence="4" id="KW-1185">Reference proteome</keyword>
<dbReference type="AlphaFoldDB" id="A0A8J8T1U8"/>
<feature type="transmembrane region" description="Helical" evidence="2">
    <location>
        <begin position="21"/>
        <end position="43"/>
    </location>
</feature>
<evidence type="ECO:0000313" key="3">
    <source>
        <dbReference type="EMBL" id="TNV79157.1"/>
    </source>
</evidence>
<gene>
    <name evidence="3" type="ORF">FGO68_gene6010</name>
</gene>
<evidence type="ECO:0000313" key="4">
    <source>
        <dbReference type="Proteomes" id="UP000785679"/>
    </source>
</evidence>
<accession>A0A8J8T1U8</accession>
<sequence length="245" mass="27769">MTKTGHSLKNQIRQTNQEKPIKNYVSLLLIGSYTMVYDILVFLNAQDSSTSYGCDVLVPENLTINEVIWFITRSMTNYVWMLPMLYVFWPRILMRQRLRNHTGLDKSTLRSTLTDGADTKGSKKAKPNRLSSTQEDEVIDTNEDDDDHDLDELLNDPQHINGSQQNQRQSSKKGKNRINMSGSEEVHRKYLPVTNAANTKAVFKMMMVPSRNTQDANSKSSRVVSGLGNSQKMGDNDDSVNNSFA</sequence>
<evidence type="ECO:0000256" key="2">
    <source>
        <dbReference type="SAM" id="Phobius"/>
    </source>
</evidence>
<organism evidence="3 4">
    <name type="scientific">Halteria grandinella</name>
    <dbReference type="NCBI Taxonomy" id="5974"/>
    <lineage>
        <taxon>Eukaryota</taxon>
        <taxon>Sar</taxon>
        <taxon>Alveolata</taxon>
        <taxon>Ciliophora</taxon>
        <taxon>Intramacronucleata</taxon>
        <taxon>Spirotrichea</taxon>
        <taxon>Stichotrichia</taxon>
        <taxon>Sporadotrichida</taxon>
        <taxon>Halteriidae</taxon>
        <taxon>Halteria</taxon>
    </lineage>
</organism>